<proteinExistence type="inferred from homology"/>
<comment type="cofactor">
    <cofactor evidence="1 6">
        <name>Zn(2+)</name>
        <dbReference type="ChEBI" id="CHEBI:29105"/>
    </cofactor>
</comment>
<dbReference type="CDD" id="cd05285">
    <property type="entry name" value="sorbitol_DH"/>
    <property type="match status" value="1"/>
</dbReference>
<evidence type="ECO:0000256" key="2">
    <source>
        <dbReference type="ARBA" id="ARBA00008072"/>
    </source>
</evidence>
<dbReference type="PANTHER" id="PTHR43161:SF9">
    <property type="entry name" value="SORBITOL DEHYDROGENASE"/>
    <property type="match status" value="1"/>
</dbReference>
<dbReference type="Pfam" id="PF00107">
    <property type="entry name" value="ADH_zinc_N"/>
    <property type="match status" value="1"/>
</dbReference>
<dbReference type="InterPro" id="IPR002328">
    <property type="entry name" value="ADH_Zn_CS"/>
</dbReference>
<dbReference type="Gene3D" id="3.40.50.720">
    <property type="entry name" value="NAD(P)-binding Rossmann-like Domain"/>
    <property type="match status" value="1"/>
</dbReference>
<dbReference type="Proteomes" id="UP000664398">
    <property type="component" value="Unassembled WGS sequence"/>
</dbReference>
<gene>
    <name evidence="8" type="ORF">J4H91_06950</name>
</gene>
<dbReference type="RefSeq" id="WP_208045527.1">
    <property type="nucleotide sequence ID" value="NZ_JAGDYL010000008.1"/>
</dbReference>
<dbReference type="InterPro" id="IPR013154">
    <property type="entry name" value="ADH-like_N"/>
</dbReference>
<dbReference type="Pfam" id="PF08240">
    <property type="entry name" value="ADH_N"/>
    <property type="match status" value="1"/>
</dbReference>
<dbReference type="EMBL" id="JAGDYL010000008">
    <property type="protein sequence ID" value="MBO1805055.1"/>
    <property type="molecule type" value="Genomic_DNA"/>
</dbReference>
<evidence type="ECO:0000256" key="3">
    <source>
        <dbReference type="ARBA" id="ARBA00022723"/>
    </source>
</evidence>
<dbReference type="InterPro" id="IPR020843">
    <property type="entry name" value="ER"/>
</dbReference>
<evidence type="ECO:0000313" key="9">
    <source>
        <dbReference type="Proteomes" id="UP000664398"/>
    </source>
</evidence>
<comment type="caution">
    <text evidence="8">The sequence shown here is derived from an EMBL/GenBank/DDBJ whole genome shotgun (WGS) entry which is preliminary data.</text>
</comment>
<keyword evidence="4 6" id="KW-0862">Zinc</keyword>
<reference evidence="8" key="1">
    <citation type="submission" date="2021-03" db="EMBL/GenBank/DDBJ databases">
        <title>Leucobacter chromiisoli sp. nov., isolated from chromium-containing soil of chemical plant.</title>
        <authorList>
            <person name="Xu Z."/>
        </authorList>
    </citation>
    <scope>NUCLEOTIDE SEQUENCE</scope>
    <source>
        <strain evidence="8">A2</strain>
    </source>
</reference>
<dbReference type="InterPro" id="IPR045306">
    <property type="entry name" value="SDH-like"/>
</dbReference>
<keyword evidence="5" id="KW-0560">Oxidoreductase</keyword>
<dbReference type="GO" id="GO:0008270">
    <property type="term" value="F:zinc ion binding"/>
    <property type="evidence" value="ECO:0007669"/>
    <property type="project" value="InterPro"/>
</dbReference>
<dbReference type="PANTHER" id="PTHR43161">
    <property type="entry name" value="SORBITOL DEHYDROGENASE"/>
    <property type="match status" value="1"/>
</dbReference>
<sequence>MQIPSTMATSVLLEPRRIELQERPVPAPGPNEVLIRVDAIGVCGSDTHFYESGAVGDIVVQSPVVLGHETSGTIVAVGDGVDESRVGQLVAIEPQKPCRRCNLCKDGRYHLCRDMRFYGAWPVDGSFSEYVTIDEDFAFPVPETMTAEEAALVEPVSVAVHASRRAGVFPGAKVLITGAGPIGILNAQVARAFGATEIVVSDPLEHRREFALQHGATSVIDPMAGGLDGYDEHFDVFIDASGNGRAIQSAFPAITRGGVACLVGMGADDLEIPIAMLQHREITLTGTFRYVNTWPTAIDLIASGRVDAAPLVTGRYGLDDVEGALMKAKTDPLAIKTVILPAIKGAN</sequence>
<name>A0A939RTZ1_9MICO</name>
<dbReference type="Gene3D" id="3.90.180.10">
    <property type="entry name" value="Medium-chain alcohol dehydrogenases, catalytic domain"/>
    <property type="match status" value="1"/>
</dbReference>
<evidence type="ECO:0000256" key="6">
    <source>
        <dbReference type="RuleBase" id="RU361277"/>
    </source>
</evidence>
<evidence type="ECO:0000256" key="5">
    <source>
        <dbReference type="ARBA" id="ARBA00023002"/>
    </source>
</evidence>
<dbReference type="SMART" id="SM00829">
    <property type="entry name" value="PKS_ER"/>
    <property type="match status" value="1"/>
</dbReference>
<protein>
    <submittedName>
        <fullName evidence="8">NAD(P)-dependent alcohol dehydrogenase</fullName>
    </submittedName>
</protein>
<accession>A0A939RTZ1</accession>
<feature type="domain" description="Enoyl reductase (ER)" evidence="7">
    <location>
        <begin position="16"/>
        <end position="339"/>
    </location>
</feature>
<dbReference type="InterPro" id="IPR036291">
    <property type="entry name" value="NAD(P)-bd_dom_sf"/>
</dbReference>
<dbReference type="AlphaFoldDB" id="A0A939RTZ1"/>
<organism evidence="8 9">
    <name type="scientific">Leucobacter ruminantium</name>
    <dbReference type="NCBI Taxonomy" id="1289170"/>
    <lineage>
        <taxon>Bacteria</taxon>
        <taxon>Bacillati</taxon>
        <taxon>Actinomycetota</taxon>
        <taxon>Actinomycetes</taxon>
        <taxon>Micrococcales</taxon>
        <taxon>Microbacteriaceae</taxon>
        <taxon>Leucobacter</taxon>
    </lineage>
</organism>
<dbReference type="PROSITE" id="PS00059">
    <property type="entry name" value="ADH_ZINC"/>
    <property type="match status" value="1"/>
</dbReference>
<evidence type="ECO:0000259" key="7">
    <source>
        <dbReference type="SMART" id="SM00829"/>
    </source>
</evidence>
<keyword evidence="3 6" id="KW-0479">Metal-binding</keyword>
<evidence type="ECO:0000256" key="4">
    <source>
        <dbReference type="ARBA" id="ARBA00022833"/>
    </source>
</evidence>
<dbReference type="SUPFAM" id="SSF51735">
    <property type="entry name" value="NAD(P)-binding Rossmann-fold domains"/>
    <property type="match status" value="1"/>
</dbReference>
<comment type="similarity">
    <text evidence="2 6">Belongs to the zinc-containing alcohol dehydrogenase family.</text>
</comment>
<evidence type="ECO:0000313" key="8">
    <source>
        <dbReference type="EMBL" id="MBO1805055.1"/>
    </source>
</evidence>
<dbReference type="InterPro" id="IPR011032">
    <property type="entry name" value="GroES-like_sf"/>
</dbReference>
<evidence type="ECO:0000256" key="1">
    <source>
        <dbReference type="ARBA" id="ARBA00001947"/>
    </source>
</evidence>
<dbReference type="SUPFAM" id="SSF50129">
    <property type="entry name" value="GroES-like"/>
    <property type="match status" value="1"/>
</dbReference>
<dbReference type="GO" id="GO:0016616">
    <property type="term" value="F:oxidoreductase activity, acting on the CH-OH group of donors, NAD or NADP as acceptor"/>
    <property type="evidence" value="ECO:0007669"/>
    <property type="project" value="InterPro"/>
</dbReference>
<keyword evidence="9" id="KW-1185">Reference proteome</keyword>
<dbReference type="InterPro" id="IPR013149">
    <property type="entry name" value="ADH-like_C"/>
</dbReference>